<evidence type="ECO:0000259" key="2">
    <source>
        <dbReference type="Pfam" id="PF00823"/>
    </source>
</evidence>
<feature type="domain" description="PPE" evidence="2">
    <location>
        <begin position="4"/>
        <end position="165"/>
    </location>
</feature>
<dbReference type="SUPFAM" id="SSF140459">
    <property type="entry name" value="PE/PPE dimer-like"/>
    <property type="match status" value="1"/>
</dbReference>
<evidence type="ECO:0000259" key="3">
    <source>
        <dbReference type="Pfam" id="PF12484"/>
    </source>
</evidence>
<accession>A0A7I9XIV2</accession>
<dbReference type="GO" id="GO:0052572">
    <property type="term" value="P:response to host immune response"/>
    <property type="evidence" value="ECO:0007669"/>
    <property type="project" value="TreeGrafter"/>
</dbReference>
<sequence length="425" mass="42361">MPEFGALPPETNSARMYAGPGAGPMTAAAGAWRELAGELGSAAATYQAVIAELVGQAWFGPASQAMAAAATPYATWLAGTAAVAQHTANLLMLAVSDYQQAFAATVPPAVIAANRSLLAELVGSDVLGQNATAIAATEAEYGQMWLQDATVMYGYAARSAAATAVQPFTSPPTVAGRPDTALTGGAHDQPSALLNAIPQALRGLSGSGGAQAAPVDVLGSAQSTDPVSQGASYLETLARTVLPANDTNISVLYGMGQYARNLNTDLDISQATGGRAGFGSGATALGAVEPIGAGGRPVVAARAGNAGAVGGLAVPPAWAESVPEAATMPAATPVIAAAAPEGRSAGMAAAAMSAARRERGERANTRGERTAGRLTEVGEVRHWHAEPGGLKSLLGEVAGQPGVHEIYFDTGAPIPPDTAPPPGRG</sequence>
<name>A0A7I9XIV2_9MYCO</name>
<organism evidence="4 5">
    <name type="scientific">Mycolicibacter senuensis</name>
    <dbReference type="NCBI Taxonomy" id="386913"/>
    <lineage>
        <taxon>Bacteria</taxon>
        <taxon>Bacillati</taxon>
        <taxon>Actinomycetota</taxon>
        <taxon>Actinomycetes</taxon>
        <taxon>Mycobacteriales</taxon>
        <taxon>Mycobacteriaceae</taxon>
        <taxon>Mycolicibacter</taxon>
    </lineage>
</organism>
<dbReference type="Pfam" id="PF00823">
    <property type="entry name" value="PPE"/>
    <property type="match status" value="1"/>
</dbReference>
<proteinExistence type="inferred from homology"/>
<dbReference type="EMBL" id="BLKV01000001">
    <property type="protein sequence ID" value="GFG69658.1"/>
    <property type="molecule type" value="Genomic_DNA"/>
</dbReference>
<dbReference type="RefSeq" id="WP_085084016.1">
    <property type="nucleotide sequence ID" value="NZ_BLKV01000001.1"/>
</dbReference>
<dbReference type="Gene3D" id="1.20.1260.20">
    <property type="entry name" value="PPE superfamily"/>
    <property type="match status" value="1"/>
</dbReference>
<evidence type="ECO:0000256" key="1">
    <source>
        <dbReference type="ARBA" id="ARBA00010652"/>
    </source>
</evidence>
<evidence type="ECO:0000313" key="5">
    <source>
        <dbReference type="Proteomes" id="UP000465263"/>
    </source>
</evidence>
<keyword evidence="5" id="KW-1185">Reference proteome</keyword>
<dbReference type="AlphaFoldDB" id="A0A7I9XIV2"/>
<comment type="similarity">
    <text evidence="1">Belongs to the mycobacterial PPE family.</text>
</comment>
<dbReference type="InterPro" id="IPR038332">
    <property type="entry name" value="PPE_sf"/>
</dbReference>
<dbReference type="OrthoDB" id="4761959at2"/>
<dbReference type="PANTHER" id="PTHR46766:SF1">
    <property type="entry name" value="GLUTAMINE-RICH PROTEIN 2"/>
    <property type="match status" value="1"/>
</dbReference>
<gene>
    <name evidence="4" type="primary">PPE30_2</name>
    <name evidence="4" type="ORF">MSEN_13780</name>
</gene>
<reference evidence="4 5" key="1">
    <citation type="journal article" date="2019" name="Emerg. Microbes Infect.">
        <title>Comprehensive subspecies identification of 175 nontuberculous mycobacteria species based on 7547 genomic profiles.</title>
        <authorList>
            <person name="Matsumoto Y."/>
            <person name="Kinjo T."/>
            <person name="Motooka D."/>
            <person name="Nabeya D."/>
            <person name="Jung N."/>
            <person name="Uechi K."/>
            <person name="Horii T."/>
            <person name="Iida T."/>
            <person name="Fujita J."/>
            <person name="Nakamura S."/>
        </authorList>
    </citation>
    <scope>NUCLEOTIDE SEQUENCE [LARGE SCALE GENOMIC DNA]</scope>
    <source>
        <strain evidence="4 5">JCM 16017</strain>
    </source>
</reference>
<dbReference type="PANTHER" id="PTHR46766">
    <property type="entry name" value="GLUTAMINE-RICH PROTEIN 2"/>
    <property type="match status" value="1"/>
</dbReference>
<comment type="caution">
    <text evidence="4">The sequence shown here is derived from an EMBL/GenBank/DDBJ whole genome shotgun (WGS) entry which is preliminary data.</text>
</comment>
<dbReference type="Proteomes" id="UP000465263">
    <property type="component" value="Unassembled WGS sequence"/>
</dbReference>
<dbReference type="Pfam" id="PF12484">
    <property type="entry name" value="PPE-SVP"/>
    <property type="match status" value="1"/>
</dbReference>
<feature type="domain" description="PPE family C-terminal" evidence="3">
    <location>
        <begin position="300"/>
        <end position="369"/>
    </location>
</feature>
<protein>
    <submittedName>
        <fullName evidence="4">Putative PPE family protein PPE30</fullName>
    </submittedName>
</protein>
<dbReference type="InterPro" id="IPR022171">
    <property type="entry name" value="PPE_C"/>
</dbReference>
<evidence type="ECO:0000313" key="4">
    <source>
        <dbReference type="EMBL" id="GFG69658.1"/>
    </source>
</evidence>
<dbReference type="InterPro" id="IPR000030">
    <property type="entry name" value="PPE_dom"/>
</dbReference>